<dbReference type="FunCoup" id="A0A316YQQ6">
    <property type="interactions" value="201"/>
</dbReference>
<dbReference type="GO" id="GO:0006383">
    <property type="term" value="P:transcription by RNA polymerase III"/>
    <property type="evidence" value="ECO:0007669"/>
    <property type="project" value="TreeGrafter"/>
</dbReference>
<keyword evidence="4" id="KW-0804">Transcription</keyword>
<evidence type="ECO:0000313" key="10">
    <source>
        <dbReference type="Proteomes" id="UP000245768"/>
    </source>
</evidence>
<evidence type="ECO:0000259" key="8">
    <source>
        <dbReference type="Pfam" id="PF13656"/>
    </source>
</evidence>
<dbReference type="GO" id="GO:0046983">
    <property type="term" value="F:protein dimerization activity"/>
    <property type="evidence" value="ECO:0007669"/>
    <property type="project" value="InterPro"/>
</dbReference>
<evidence type="ECO:0000256" key="4">
    <source>
        <dbReference type="ARBA" id="ARBA00023163"/>
    </source>
</evidence>
<evidence type="ECO:0000256" key="6">
    <source>
        <dbReference type="ARBA" id="ARBA00025751"/>
    </source>
</evidence>
<dbReference type="AlphaFoldDB" id="A0A316YQQ6"/>
<dbReference type="InParanoid" id="A0A316YQQ6"/>
<dbReference type="GO" id="GO:0005666">
    <property type="term" value="C:RNA polymerase III complex"/>
    <property type="evidence" value="ECO:0007669"/>
    <property type="project" value="TreeGrafter"/>
</dbReference>
<dbReference type="RefSeq" id="XP_025378915.1">
    <property type="nucleotide sequence ID" value="XM_025523460.1"/>
</dbReference>
<gene>
    <name evidence="9" type="ORF">FA10DRAFT_278466</name>
</gene>
<dbReference type="FunFam" id="3.30.1360.10:FF:000006">
    <property type="entry name" value="DNA-directed RNA polymerases I and III subunit RPAC2"/>
    <property type="match status" value="1"/>
</dbReference>
<feature type="compositionally biased region" description="Basic and acidic residues" evidence="7">
    <location>
        <begin position="153"/>
        <end position="167"/>
    </location>
</feature>
<evidence type="ECO:0000256" key="7">
    <source>
        <dbReference type="SAM" id="MobiDB-lite"/>
    </source>
</evidence>
<evidence type="ECO:0000256" key="3">
    <source>
        <dbReference type="ARBA" id="ARBA00022478"/>
    </source>
</evidence>
<dbReference type="STRING" id="215250.A0A316YQQ6"/>
<dbReference type="GeneID" id="37045376"/>
<name>A0A316YQQ6_9BASI</name>
<dbReference type="InterPro" id="IPR008193">
    <property type="entry name" value="RNA_pol_Rpb11_13-16kDa_CS"/>
</dbReference>
<dbReference type="InterPro" id="IPR022905">
    <property type="entry name" value="Rpo11-like"/>
</dbReference>
<dbReference type="GO" id="GO:0005736">
    <property type="term" value="C:RNA polymerase I complex"/>
    <property type="evidence" value="ECO:0007669"/>
    <property type="project" value="TreeGrafter"/>
</dbReference>
<dbReference type="GO" id="GO:0003677">
    <property type="term" value="F:DNA binding"/>
    <property type="evidence" value="ECO:0007669"/>
    <property type="project" value="InterPro"/>
</dbReference>
<dbReference type="InterPro" id="IPR033898">
    <property type="entry name" value="RNAP_AC19"/>
</dbReference>
<dbReference type="SUPFAM" id="SSF55257">
    <property type="entry name" value="RBP11-like subunits of RNA polymerase"/>
    <property type="match status" value="1"/>
</dbReference>
<proteinExistence type="inferred from homology"/>
<keyword evidence="3" id="KW-0240">DNA-directed RNA polymerase</keyword>
<dbReference type="InterPro" id="IPR009025">
    <property type="entry name" value="RBP11-like_dimer"/>
</dbReference>
<evidence type="ECO:0000256" key="5">
    <source>
        <dbReference type="ARBA" id="ARBA00023242"/>
    </source>
</evidence>
<dbReference type="CDD" id="cd07029">
    <property type="entry name" value="RNAP_I_III_AC19"/>
    <property type="match status" value="1"/>
</dbReference>
<sequence>MAEVPQASEPQAIDQVAMDTDQESVPGLNDKIEILKGYEKDLSAATYCLHQEDHTLGNVIRYMLMKNPQVQYCGYSNPHPSEPKIHLRIQMFDGQSSLVALKEALDNLETLFETIGSSYSKDLSEGKFERFREPGANEEELRAIVERGKQIRQAQKIDAENRRRATEMDVPDE</sequence>
<protein>
    <recommendedName>
        <fullName evidence="2">DNA-directed RNA polymerases I and III subunit RPAC2</fullName>
    </recommendedName>
</protein>
<dbReference type="Gene3D" id="3.30.1360.10">
    <property type="entry name" value="RNA polymerase, RBP11-like subunit"/>
    <property type="match status" value="1"/>
</dbReference>
<evidence type="ECO:0000313" key="9">
    <source>
        <dbReference type="EMBL" id="PWN91717.1"/>
    </source>
</evidence>
<keyword evidence="10" id="KW-1185">Reference proteome</keyword>
<dbReference type="Pfam" id="PF13656">
    <property type="entry name" value="RNA_pol_L_2"/>
    <property type="match status" value="1"/>
</dbReference>
<dbReference type="PANTHER" id="PTHR13946:SF28">
    <property type="entry name" value="DNA-DIRECTED RNA POLYMERASES I AND III SUBUNIT RPAC2"/>
    <property type="match status" value="1"/>
</dbReference>
<keyword evidence="5" id="KW-0539">Nucleus</keyword>
<dbReference type="GO" id="GO:0055029">
    <property type="term" value="C:nuclear DNA-directed RNA polymerase complex"/>
    <property type="evidence" value="ECO:0007669"/>
    <property type="project" value="UniProtKB-ARBA"/>
</dbReference>
<feature type="region of interest" description="Disordered" evidence="7">
    <location>
        <begin position="153"/>
        <end position="173"/>
    </location>
</feature>
<dbReference type="PANTHER" id="PTHR13946">
    <property type="entry name" value="DNA-DIRECTED RNA POLYMERASE I,II,III"/>
    <property type="match status" value="1"/>
</dbReference>
<comment type="similarity">
    <text evidence="6">Belongs to the archaeal Rpo11/eukaryotic RPB11/RPC19 RNA polymerase subunit family.</text>
</comment>
<evidence type="ECO:0000256" key="2">
    <source>
        <dbReference type="ARBA" id="ARBA00022079"/>
    </source>
</evidence>
<organism evidence="9 10">
    <name type="scientific">Acaromyces ingoldii</name>
    <dbReference type="NCBI Taxonomy" id="215250"/>
    <lineage>
        <taxon>Eukaryota</taxon>
        <taxon>Fungi</taxon>
        <taxon>Dikarya</taxon>
        <taxon>Basidiomycota</taxon>
        <taxon>Ustilaginomycotina</taxon>
        <taxon>Exobasidiomycetes</taxon>
        <taxon>Exobasidiales</taxon>
        <taxon>Cryptobasidiaceae</taxon>
        <taxon>Acaromyces</taxon>
    </lineage>
</organism>
<dbReference type="OrthoDB" id="510325at2759"/>
<dbReference type="InterPro" id="IPR036603">
    <property type="entry name" value="RBP11-like"/>
</dbReference>
<dbReference type="PROSITE" id="PS01154">
    <property type="entry name" value="RNA_POL_L_13KD"/>
    <property type="match status" value="1"/>
</dbReference>
<accession>A0A316YQQ6</accession>
<dbReference type="GO" id="GO:0006362">
    <property type="term" value="P:transcription elongation by RNA polymerase I"/>
    <property type="evidence" value="ECO:0007669"/>
    <property type="project" value="TreeGrafter"/>
</dbReference>
<dbReference type="EMBL" id="KZ819635">
    <property type="protein sequence ID" value="PWN91717.1"/>
    <property type="molecule type" value="Genomic_DNA"/>
</dbReference>
<comment type="subcellular location">
    <subcellularLocation>
        <location evidence="1">Nucleus</location>
    </subcellularLocation>
</comment>
<reference evidence="9 10" key="1">
    <citation type="journal article" date="2018" name="Mol. Biol. Evol.">
        <title>Broad Genomic Sampling Reveals a Smut Pathogenic Ancestry of the Fungal Clade Ustilaginomycotina.</title>
        <authorList>
            <person name="Kijpornyongpan T."/>
            <person name="Mondo S.J."/>
            <person name="Barry K."/>
            <person name="Sandor L."/>
            <person name="Lee J."/>
            <person name="Lipzen A."/>
            <person name="Pangilinan J."/>
            <person name="LaButti K."/>
            <person name="Hainaut M."/>
            <person name="Henrissat B."/>
            <person name="Grigoriev I.V."/>
            <person name="Spatafora J.W."/>
            <person name="Aime M.C."/>
        </authorList>
    </citation>
    <scope>NUCLEOTIDE SEQUENCE [LARGE SCALE GENOMIC DNA]</scope>
    <source>
        <strain evidence="9 10">MCA 4198</strain>
    </source>
</reference>
<evidence type="ECO:0000256" key="1">
    <source>
        <dbReference type="ARBA" id="ARBA00004123"/>
    </source>
</evidence>
<dbReference type="Proteomes" id="UP000245768">
    <property type="component" value="Unassembled WGS sequence"/>
</dbReference>
<feature type="region of interest" description="Disordered" evidence="7">
    <location>
        <begin position="1"/>
        <end position="21"/>
    </location>
</feature>
<dbReference type="GO" id="GO:0003899">
    <property type="term" value="F:DNA-directed RNA polymerase activity"/>
    <property type="evidence" value="ECO:0007669"/>
    <property type="project" value="InterPro"/>
</dbReference>
<dbReference type="HAMAP" id="MF_00261">
    <property type="entry name" value="RNApol_arch_Rpo11"/>
    <property type="match status" value="1"/>
</dbReference>
<feature type="domain" description="DNA-directed RNA polymerase RBP11-like dimerisation" evidence="8">
    <location>
        <begin position="45"/>
        <end position="115"/>
    </location>
</feature>